<dbReference type="EMBL" id="JAUCMV010000004">
    <property type="protein sequence ID" value="KAK0406909.1"/>
    <property type="molecule type" value="Genomic_DNA"/>
</dbReference>
<gene>
    <name evidence="2" type="ORF">QR680_018883</name>
</gene>
<feature type="compositionally biased region" description="Basic residues" evidence="1">
    <location>
        <begin position="168"/>
        <end position="182"/>
    </location>
</feature>
<feature type="region of interest" description="Disordered" evidence="1">
    <location>
        <begin position="1"/>
        <end position="22"/>
    </location>
</feature>
<reference evidence="2" key="1">
    <citation type="submission" date="2023-06" db="EMBL/GenBank/DDBJ databases">
        <title>Genomic analysis of the entomopathogenic nematode Steinernema hermaphroditum.</title>
        <authorList>
            <person name="Schwarz E.M."/>
            <person name="Heppert J.K."/>
            <person name="Baniya A."/>
            <person name="Schwartz H.T."/>
            <person name="Tan C.-H."/>
            <person name="Antoshechkin I."/>
            <person name="Sternberg P.W."/>
            <person name="Goodrich-Blair H."/>
            <person name="Dillman A.R."/>
        </authorList>
    </citation>
    <scope>NUCLEOTIDE SEQUENCE</scope>
    <source>
        <strain evidence="2">PS9179</strain>
        <tissue evidence="2">Whole animal</tissue>
    </source>
</reference>
<feature type="compositionally biased region" description="Acidic residues" evidence="1">
    <location>
        <begin position="236"/>
        <end position="249"/>
    </location>
</feature>
<evidence type="ECO:0000313" key="3">
    <source>
        <dbReference type="Proteomes" id="UP001175271"/>
    </source>
</evidence>
<feature type="compositionally biased region" description="Basic residues" evidence="1">
    <location>
        <begin position="127"/>
        <end position="140"/>
    </location>
</feature>
<comment type="caution">
    <text evidence="2">The sequence shown here is derived from an EMBL/GenBank/DDBJ whole genome shotgun (WGS) entry which is preliminary data.</text>
</comment>
<sequence>MERLRPNGTPRSSSSRPIINRYITPITSESTSLGGIAFLDELPHQRGEETFVPPPRLPRAVKSELKMDIMGRMKIPVRSPTPPPNGRRPRARSIVTTPKYHQHDPPPVGVAHSKLWREMRKKEGRGTRKKEGKGTRKKKKSETSTEEDSDSDYDPGKERNASSSGQTRVKKAPRKPPAKRAPRMASAKRAPRKANKAAAELVTPEAPDLDDPRVANLEAARYLRRRRLQDERGEESPDPDEVESEPCSD</sequence>
<dbReference type="AlphaFoldDB" id="A0AA39LRS2"/>
<feature type="compositionally biased region" description="Acidic residues" evidence="1">
    <location>
        <begin position="144"/>
        <end position="153"/>
    </location>
</feature>
<evidence type="ECO:0000313" key="2">
    <source>
        <dbReference type="EMBL" id="KAK0406909.1"/>
    </source>
</evidence>
<dbReference type="Proteomes" id="UP001175271">
    <property type="component" value="Unassembled WGS sequence"/>
</dbReference>
<feature type="region of interest" description="Disordered" evidence="1">
    <location>
        <begin position="68"/>
        <end position="249"/>
    </location>
</feature>
<proteinExistence type="predicted"/>
<accession>A0AA39LRS2</accession>
<protein>
    <submittedName>
        <fullName evidence="2">Uncharacterized protein</fullName>
    </submittedName>
</protein>
<keyword evidence="3" id="KW-1185">Reference proteome</keyword>
<feature type="compositionally biased region" description="Low complexity" evidence="1">
    <location>
        <begin position="10"/>
        <end position="19"/>
    </location>
</feature>
<organism evidence="2 3">
    <name type="scientific">Steinernema hermaphroditum</name>
    <dbReference type="NCBI Taxonomy" id="289476"/>
    <lineage>
        <taxon>Eukaryota</taxon>
        <taxon>Metazoa</taxon>
        <taxon>Ecdysozoa</taxon>
        <taxon>Nematoda</taxon>
        <taxon>Chromadorea</taxon>
        <taxon>Rhabditida</taxon>
        <taxon>Tylenchina</taxon>
        <taxon>Panagrolaimomorpha</taxon>
        <taxon>Strongyloidoidea</taxon>
        <taxon>Steinernematidae</taxon>
        <taxon>Steinernema</taxon>
    </lineage>
</organism>
<name>A0AA39LRS2_9BILA</name>
<feature type="compositionally biased region" description="Basic and acidic residues" evidence="1">
    <location>
        <begin position="115"/>
        <end position="126"/>
    </location>
</feature>
<evidence type="ECO:0000256" key="1">
    <source>
        <dbReference type="SAM" id="MobiDB-lite"/>
    </source>
</evidence>